<dbReference type="InterPro" id="IPR036397">
    <property type="entry name" value="RNaseH_sf"/>
</dbReference>
<dbReference type="SUPFAM" id="SSF53098">
    <property type="entry name" value="Ribonuclease H-like"/>
    <property type="match status" value="1"/>
</dbReference>
<dbReference type="PANTHER" id="PTHR47331">
    <property type="entry name" value="PHD-TYPE DOMAIN-CONTAINING PROTEIN"/>
    <property type="match status" value="1"/>
</dbReference>
<dbReference type="Proteomes" id="UP000076407">
    <property type="component" value="Unassembled WGS sequence"/>
</dbReference>
<accession>A0A182XPY3</accession>
<organism evidence="1 2">
    <name type="scientific">Anopheles quadriannulatus</name>
    <name type="common">Mosquito</name>
    <dbReference type="NCBI Taxonomy" id="34691"/>
    <lineage>
        <taxon>Eukaryota</taxon>
        <taxon>Metazoa</taxon>
        <taxon>Ecdysozoa</taxon>
        <taxon>Arthropoda</taxon>
        <taxon>Hexapoda</taxon>
        <taxon>Insecta</taxon>
        <taxon>Pterygota</taxon>
        <taxon>Neoptera</taxon>
        <taxon>Endopterygota</taxon>
        <taxon>Diptera</taxon>
        <taxon>Nematocera</taxon>
        <taxon>Culicoidea</taxon>
        <taxon>Culicidae</taxon>
        <taxon>Anophelinae</taxon>
        <taxon>Anopheles</taxon>
    </lineage>
</organism>
<proteinExistence type="predicted"/>
<evidence type="ECO:0008006" key="3">
    <source>
        <dbReference type="Google" id="ProtNLM"/>
    </source>
</evidence>
<reference evidence="1" key="1">
    <citation type="submission" date="2020-05" db="UniProtKB">
        <authorList>
            <consortium name="EnsemblMetazoa"/>
        </authorList>
    </citation>
    <scope>IDENTIFICATION</scope>
    <source>
        <strain evidence="1">SANGQUA</strain>
    </source>
</reference>
<name>A0A182XPY3_ANOQN</name>
<sequence length="187" mass="21463">MNEVRQLYDIPALRSVCNRVKARCELCRIRNAKPKEPMMGNLPSTRLSPFARPFTYTGVDYFGPFNVTNAFRNFIARRGIANVIWLLDKGTNFVVAERDRRESLQKINQDELIDETNIPSINWSYNLPGAPHFGGAWERLIQSVKKTISACVKSYTAFNDAVIALKIRGKRHNNKRICFGSNHTCRR</sequence>
<protein>
    <recommendedName>
        <fullName evidence="3">Integrase catalytic domain-containing protein</fullName>
    </recommendedName>
</protein>
<dbReference type="EnsemblMetazoa" id="AQUA011935-RA">
    <property type="protein sequence ID" value="AQUA011935-PA"/>
    <property type="gene ID" value="AQUA011935"/>
</dbReference>
<evidence type="ECO:0000313" key="1">
    <source>
        <dbReference type="EnsemblMetazoa" id="AQUA011935-PA"/>
    </source>
</evidence>
<evidence type="ECO:0000313" key="2">
    <source>
        <dbReference type="Proteomes" id="UP000076407"/>
    </source>
</evidence>
<dbReference type="VEuPathDB" id="VectorBase:AQUA011935"/>
<dbReference type="Gene3D" id="3.30.420.10">
    <property type="entry name" value="Ribonuclease H-like superfamily/Ribonuclease H"/>
    <property type="match status" value="1"/>
</dbReference>
<dbReference type="AlphaFoldDB" id="A0A182XPY3"/>
<dbReference type="STRING" id="34691.A0A182XPY3"/>
<dbReference type="InterPro" id="IPR012337">
    <property type="entry name" value="RNaseH-like_sf"/>
</dbReference>
<dbReference type="GO" id="GO:0003676">
    <property type="term" value="F:nucleic acid binding"/>
    <property type="evidence" value="ECO:0007669"/>
    <property type="project" value="InterPro"/>
</dbReference>
<keyword evidence="2" id="KW-1185">Reference proteome</keyword>